<organism evidence="2 3">
    <name type="scientific">Perkinsus chesapeaki</name>
    <name type="common">Clam parasite</name>
    <name type="synonym">Perkinsus andrewsi</name>
    <dbReference type="NCBI Taxonomy" id="330153"/>
    <lineage>
        <taxon>Eukaryota</taxon>
        <taxon>Sar</taxon>
        <taxon>Alveolata</taxon>
        <taxon>Perkinsozoa</taxon>
        <taxon>Perkinsea</taxon>
        <taxon>Perkinsida</taxon>
        <taxon>Perkinsidae</taxon>
        <taxon>Perkinsus</taxon>
    </lineage>
</organism>
<evidence type="ECO:0000313" key="2">
    <source>
        <dbReference type="EMBL" id="KAF4649512.1"/>
    </source>
</evidence>
<dbReference type="SUPFAM" id="SSF56672">
    <property type="entry name" value="DNA/RNA polymerases"/>
    <property type="match status" value="1"/>
</dbReference>
<accession>A0A7J6KRN7</accession>
<feature type="non-terminal residue" evidence="2">
    <location>
        <position position="884"/>
    </location>
</feature>
<gene>
    <name evidence="2" type="ORF">FOL47_002026</name>
</gene>
<sequence>CVYRNDALSDDPAVPDDAVFRIIEPIGPVDDVLCHVTPASGIDVPPMPSVEASGLLLPKLTEQEDRYVDRLLSSVEDEGWAPLPRTNQAYHSRVRKLLPCEFIDLPGIQTHVCEVRVPDRIVSNDRGASYARSLYLRLPDELKKEYSRLVSDYLASRWWVPVARGAVESRQHGQSRAAAQVFLIPPGGTRRKARLVVDFRALNRGLPPAGNNQPPISFVIGALRAEARECIALADARSAFYKCRLSNTTLLLETGDNLEFIFQSIRMCFGVVFGPSGLSGNMGRLGDSLRSCDLPIALLCLVLLVIFVDDLCVSGPTRATIIVFKLLLFVLARAGFDAQLKKVFVLCVDRCRREVRGSLLEARLDLEIADEGTLLGVKLRFSGDRLLLDCDRSRHIRQVVAFLEDISRKEITTKRVCFKCSGCLAFDPAQQHVWARICADGLRALVGKLYAKFEWSSAIDLGALNGDARSALDCILNWMKKLCSETCNHSSPVRFGDSPCLELEAVCDASNSGGGYVIRTPDGTVILSCAVRWRKGERRSQSAYGTRASVTVLCDNKSCVLWSQSSDSPDIVEASRAVERRAIARLLSGLHGELVALKTVCSLRISHLAGHQNKLADSLSRAYDRVTPCGKSLADCLSGIGDISEEVPRDPTRSGIGWTKPDSRDPLDPDWEPDAADVVVTDEALCALDLAQATPDKPLEYPFSLAAHGLSRGASCFDTVCLLRCDRDKVFRVCNPAAVGAEPIIERFARHCFDISQLARLVWSARNVFALLGCNRMSREFEISVKYGSAVDDGKSPVLRPCGPVFRRSVRGMQDVFYLAYRTGSAAGSVSFCPVVPKDTPTTFLRALIIRSAHRETRHGSIPATTALVTDFHLPSINQDARKL</sequence>
<evidence type="ECO:0000256" key="1">
    <source>
        <dbReference type="SAM" id="MobiDB-lite"/>
    </source>
</evidence>
<evidence type="ECO:0008006" key="4">
    <source>
        <dbReference type="Google" id="ProtNLM"/>
    </source>
</evidence>
<feature type="non-terminal residue" evidence="2">
    <location>
        <position position="1"/>
    </location>
</feature>
<dbReference type="OrthoDB" id="10467279at2759"/>
<dbReference type="InterPro" id="IPR043128">
    <property type="entry name" value="Rev_trsase/Diguanyl_cyclase"/>
</dbReference>
<reference evidence="2 3" key="1">
    <citation type="submission" date="2020-04" db="EMBL/GenBank/DDBJ databases">
        <title>Perkinsus chesapeaki whole genome sequence.</title>
        <authorList>
            <person name="Bogema D.R."/>
        </authorList>
    </citation>
    <scope>NUCLEOTIDE SEQUENCE [LARGE SCALE GENOMIC DNA]</scope>
    <source>
        <strain evidence="2">ATCC PRA-425</strain>
    </source>
</reference>
<name>A0A7J6KRN7_PERCH</name>
<feature type="region of interest" description="Disordered" evidence="1">
    <location>
        <begin position="648"/>
        <end position="671"/>
    </location>
</feature>
<proteinExistence type="predicted"/>
<dbReference type="Gene3D" id="3.10.10.10">
    <property type="entry name" value="HIV Type 1 Reverse Transcriptase, subunit A, domain 1"/>
    <property type="match status" value="1"/>
</dbReference>
<evidence type="ECO:0000313" key="3">
    <source>
        <dbReference type="Proteomes" id="UP000591131"/>
    </source>
</evidence>
<comment type="caution">
    <text evidence="2">The sequence shown here is derived from an EMBL/GenBank/DDBJ whole genome shotgun (WGS) entry which is preliminary data.</text>
</comment>
<protein>
    <recommendedName>
        <fullName evidence="4">Reverse transcriptase domain-containing protein</fullName>
    </recommendedName>
</protein>
<dbReference type="InterPro" id="IPR043502">
    <property type="entry name" value="DNA/RNA_pol_sf"/>
</dbReference>
<dbReference type="EMBL" id="JAAPAO010001513">
    <property type="protein sequence ID" value="KAF4649512.1"/>
    <property type="molecule type" value="Genomic_DNA"/>
</dbReference>
<dbReference type="Proteomes" id="UP000591131">
    <property type="component" value="Unassembled WGS sequence"/>
</dbReference>
<keyword evidence="3" id="KW-1185">Reference proteome</keyword>
<dbReference type="Gene3D" id="3.30.70.270">
    <property type="match status" value="1"/>
</dbReference>
<dbReference type="AlphaFoldDB" id="A0A7J6KRN7"/>